<comment type="caution">
    <text evidence="6">The sequence shown here is derived from an EMBL/GenBank/DDBJ whole genome shotgun (WGS) entry which is preliminary data.</text>
</comment>
<evidence type="ECO:0000256" key="1">
    <source>
        <dbReference type="ARBA" id="ARBA00022723"/>
    </source>
</evidence>
<feature type="compositionally biased region" description="Basic and acidic residues" evidence="4">
    <location>
        <begin position="290"/>
        <end position="300"/>
    </location>
</feature>
<feature type="region of interest" description="Disordered" evidence="4">
    <location>
        <begin position="290"/>
        <end position="325"/>
    </location>
</feature>
<dbReference type="Pfam" id="PF13499">
    <property type="entry name" value="EF-hand_7"/>
    <property type="match status" value="2"/>
</dbReference>
<reference evidence="6" key="1">
    <citation type="submission" date="2021-02" db="EMBL/GenBank/DDBJ databases">
        <authorList>
            <person name="Dougan E. K."/>
            <person name="Rhodes N."/>
            <person name="Thang M."/>
            <person name="Chan C."/>
        </authorList>
    </citation>
    <scope>NUCLEOTIDE SEQUENCE</scope>
</reference>
<feature type="non-terminal residue" evidence="6">
    <location>
        <position position="389"/>
    </location>
</feature>
<dbReference type="InterPro" id="IPR002048">
    <property type="entry name" value="EF_hand_dom"/>
</dbReference>
<proteinExistence type="predicted"/>
<feature type="compositionally biased region" description="Low complexity" evidence="4">
    <location>
        <begin position="301"/>
        <end position="321"/>
    </location>
</feature>
<dbReference type="SMART" id="SM00054">
    <property type="entry name" value="EFh"/>
    <property type="match status" value="5"/>
</dbReference>
<dbReference type="Gene3D" id="1.10.238.10">
    <property type="entry name" value="EF-hand"/>
    <property type="match status" value="4"/>
</dbReference>
<evidence type="ECO:0000256" key="2">
    <source>
        <dbReference type="ARBA" id="ARBA00022737"/>
    </source>
</evidence>
<dbReference type="SUPFAM" id="SSF47473">
    <property type="entry name" value="EF-hand"/>
    <property type="match status" value="2"/>
</dbReference>
<feature type="domain" description="EF-hand" evidence="5">
    <location>
        <begin position="181"/>
        <end position="216"/>
    </location>
</feature>
<feature type="domain" description="EF-hand" evidence="5">
    <location>
        <begin position="343"/>
        <end position="372"/>
    </location>
</feature>
<sequence>MVDHDEPRLRRALAVAEHLEVAPEEIAAARRMLEFEINKLLLVDAKQMRASIRQLALRVAEAERQQKPPEEFEAAQKRGLLGGPSQQVSGQLVGRQKSPHTGIEFQVPVQPTAAASAQVRKEAPAEHRSVVRSTLFAAMHGAAQRLLEKKDFKELDTDGDGLVSQKELDSSLADMKVEGQEMEQARQQILQQADTDGDGVLSQEEFERAKAEVSKKQTSEYSEKKLLVRSILGGTYSDASKRLLRTKTFQEMDKDGDGRICEEEVGAALTSMAVSGEEAVQARAELMQQVDKDGDGKISQEELQQAKAEAEAEAPTTTPEPRSLTRSLLALTYSDIAKRLLEQKSFKDLDKDGDGCVTKEELDANLADMNVSGEEAAKANKEIMQMVDK</sequence>
<organism evidence="6 7">
    <name type="scientific">Symbiodinium necroappetens</name>
    <dbReference type="NCBI Taxonomy" id="1628268"/>
    <lineage>
        <taxon>Eukaryota</taxon>
        <taxon>Sar</taxon>
        <taxon>Alveolata</taxon>
        <taxon>Dinophyceae</taxon>
        <taxon>Suessiales</taxon>
        <taxon>Symbiodiniaceae</taxon>
        <taxon>Symbiodinium</taxon>
    </lineage>
</organism>
<dbReference type="PROSITE" id="PS50222">
    <property type="entry name" value="EF_HAND_2"/>
    <property type="match status" value="5"/>
</dbReference>
<dbReference type="Pfam" id="PF13202">
    <property type="entry name" value="EF-hand_5"/>
    <property type="match status" value="1"/>
</dbReference>
<name>A0A813AFB9_9DINO</name>
<gene>
    <name evidence="6" type="primary">CML4</name>
    <name evidence="6" type="ORF">SNEC2469_LOCUS27410</name>
</gene>
<evidence type="ECO:0000313" key="6">
    <source>
        <dbReference type="EMBL" id="CAE7862996.1"/>
    </source>
</evidence>
<dbReference type="AlphaFoldDB" id="A0A813AFB9"/>
<dbReference type="GO" id="GO:0005783">
    <property type="term" value="C:endoplasmic reticulum"/>
    <property type="evidence" value="ECO:0007669"/>
    <property type="project" value="TreeGrafter"/>
</dbReference>
<keyword evidence="7" id="KW-1185">Reference proteome</keyword>
<dbReference type="PROSITE" id="PS00018">
    <property type="entry name" value="EF_HAND_1"/>
    <property type="match status" value="5"/>
</dbReference>
<feature type="domain" description="EF-hand" evidence="5">
    <location>
        <begin position="247"/>
        <end position="275"/>
    </location>
</feature>
<evidence type="ECO:0000256" key="4">
    <source>
        <dbReference type="SAM" id="MobiDB-lite"/>
    </source>
</evidence>
<protein>
    <submittedName>
        <fullName evidence="6">CML4 protein</fullName>
    </submittedName>
</protein>
<evidence type="ECO:0000259" key="5">
    <source>
        <dbReference type="PROSITE" id="PS50222"/>
    </source>
</evidence>
<keyword evidence="3" id="KW-0106">Calcium</keyword>
<dbReference type="GO" id="GO:0005509">
    <property type="term" value="F:calcium ion binding"/>
    <property type="evidence" value="ECO:0007669"/>
    <property type="project" value="InterPro"/>
</dbReference>
<evidence type="ECO:0000313" key="7">
    <source>
        <dbReference type="Proteomes" id="UP000601435"/>
    </source>
</evidence>
<dbReference type="InterPro" id="IPR011992">
    <property type="entry name" value="EF-hand-dom_pair"/>
</dbReference>
<dbReference type="EMBL" id="CAJNJA010057674">
    <property type="protein sequence ID" value="CAE7862996.1"/>
    <property type="molecule type" value="Genomic_DNA"/>
</dbReference>
<dbReference type="PANTHER" id="PTHR10827:SF98">
    <property type="entry name" value="45 KDA CALCIUM-BINDING PROTEIN"/>
    <property type="match status" value="1"/>
</dbReference>
<feature type="domain" description="EF-hand" evidence="5">
    <location>
        <begin position="152"/>
        <end position="178"/>
    </location>
</feature>
<accession>A0A813AFB9</accession>
<evidence type="ECO:0000256" key="3">
    <source>
        <dbReference type="ARBA" id="ARBA00022837"/>
    </source>
</evidence>
<dbReference type="PANTHER" id="PTHR10827">
    <property type="entry name" value="RETICULOCALBIN"/>
    <property type="match status" value="1"/>
</dbReference>
<keyword evidence="2" id="KW-0677">Repeat</keyword>
<feature type="domain" description="EF-hand" evidence="5">
    <location>
        <begin position="278"/>
        <end position="313"/>
    </location>
</feature>
<dbReference type="Proteomes" id="UP000601435">
    <property type="component" value="Unassembled WGS sequence"/>
</dbReference>
<dbReference type="OrthoDB" id="26525at2759"/>
<dbReference type="InterPro" id="IPR018247">
    <property type="entry name" value="EF_Hand_1_Ca_BS"/>
</dbReference>
<keyword evidence="1" id="KW-0479">Metal-binding</keyword>